<dbReference type="AlphaFoldDB" id="A0A383VGJ6"/>
<organism evidence="3 4">
    <name type="scientific">Tetradesmus obliquus</name>
    <name type="common">Green alga</name>
    <name type="synonym">Acutodesmus obliquus</name>
    <dbReference type="NCBI Taxonomy" id="3088"/>
    <lineage>
        <taxon>Eukaryota</taxon>
        <taxon>Viridiplantae</taxon>
        <taxon>Chlorophyta</taxon>
        <taxon>core chlorophytes</taxon>
        <taxon>Chlorophyceae</taxon>
        <taxon>CS clade</taxon>
        <taxon>Sphaeropleales</taxon>
        <taxon>Scenedesmaceae</taxon>
        <taxon>Tetradesmus</taxon>
    </lineage>
</organism>
<accession>A0A383VGJ6</accession>
<sequence length="455" mass="49104">MKPFKTTVRRLERELLKKQKELVELEQQNNLLRVRDGILTGYSINLAWLRDHAAGESGAGSLASAFSHDTSAEEMQLLDQLQGLSIHAALGPRLRPGPSAAAAAAAPGAAGGGDAAAPGCSLRDMLSSTLSASGNVREAQPLAPAGDPLYLLRHICCMPPFPGAASMTEQQLAAQYAASVQQLALQLSLYRAEQQVPPVLSACSMRHETPVQKMQDIISRIQQMRATLALSGRSDLLRLQYIVSCEDPARMLPEPSIEQHTRALELLGLSRQQQQRLADGYMVFHGMINTVLVELQGVQQQQHSQQQPQRQHLQQLRAASGLSSMNTGCRGSGSSTSDSSDSNGSAAGYGRAGCEGGAAARKEAAAAAAAAHMAYRRGLCKQEEATARMDKLLKKDNRIRVAVAAYLQGQLSLLQMAQLHVVMWPFVPNLTILAKAAMARLQQLDEQQQQQQLHS</sequence>
<evidence type="ECO:0000256" key="2">
    <source>
        <dbReference type="SAM" id="MobiDB-lite"/>
    </source>
</evidence>
<dbReference type="EMBL" id="FNXT01000365">
    <property type="protein sequence ID" value="SZX64063.1"/>
    <property type="molecule type" value="Genomic_DNA"/>
</dbReference>
<evidence type="ECO:0000256" key="1">
    <source>
        <dbReference type="SAM" id="Coils"/>
    </source>
</evidence>
<dbReference type="Proteomes" id="UP000256970">
    <property type="component" value="Unassembled WGS sequence"/>
</dbReference>
<reference evidence="3 4" key="1">
    <citation type="submission" date="2016-10" db="EMBL/GenBank/DDBJ databases">
        <authorList>
            <person name="Cai Z."/>
        </authorList>
    </citation>
    <scope>NUCLEOTIDE SEQUENCE [LARGE SCALE GENOMIC DNA]</scope>
</reference>
<name>A0A383VGJ6_TETOB</name>
<evidence type="ECO:0000313" key="4">
    <source>
        <dbReference type="Proteomes" id="UP000256970"/>
    </source>
</evidence>
<feature type="compositionally biased region" description="Low complexity" evidence="2">
    <location>
        <begin position="332"/>
        <end position="349"/>
    </location>
</feature>
<feature type="region of interest" description="Disordered" evidence="2">
    <location>
        <begin position="324"/>
        <end position="353"/>
    </location>
</feature>
<proteinExistence type="predicted"/>
<feature type="coiled-coil region" evidence="1">
    <location>
        <begin position="8"/>
        <end position="35"/>
    </location>
</feature>
<protein>
    <submittedName>
        <fullName evidence="3">Uncharacterized protein</fullName>
    </submittedName>
</protein>
<keyword evidence="1" id="KW-0175">Coiled coil</keyword>
<evidence type="ECO:0000313" key="3">
    <source>
        <dbReference type="EMBL" id="SZX64063.1"/>
    </source>
</evidence>
<keyword evidence="4" id="KW-1185">Reference proteome</keyword>
<gene>
    <name evidence="3" type="ORF">BQ4739_LOCUS4590</name>
</gene>